<comment type="caution">
    <text evidence="12">The sequence shown here is derived from an EMBL/GenBank/DDBJ whole genome shotgun (WGS) entry which is preliminary data.</text>
</comment>
<dbReference type="FunFam" id="2.60.40.10:FF:000948">
    <property type="entry name" value="Roundabout 1"/>
    <property type="match status" value="1"/>
</dbReference>
<dbReference type="GO" id="GO:0098632">
    <property type="term" value="F:cell-cell adhesion mediator activity"/>
    <property type="evidence" value="ECO:0007669"/>
    <property type="project" value="TreeGrafter"/>
</dbReference>
<dbReference type="InterPro" id="IPR013783">
    <property type="entry name" value="Ig-like_fold"/>
</dbReference>
<dbReference type="GO" id="GO:0007411">
    <property type="term" value="P:axon guidance"/>
    <property type="evidence" value="ECO:0007669"/>
    <property type="project" value="TreeGrafter"/>
</dbReference>
<protein>
    <recommendedName>
        <fullName evidence="14">Roundabout-like protein 2</fullName>
    </recommendedName>
</protein>
<evidence type="ECO:0000256" key="4">
    <source>
        <dbReference type="ARBA" id="ARBA00022737"/>
    </source>
</evidence>
<keyword evidence="5" id="KW-1133">Transmembrane helix</keyword>
<dbReference type="InterPro" id="IPR003599">
    <property type="entry name" value="Ig_sub"/>
</dbReference>
<dbReference type="PROSITE" id="PS50835">
    <property type="entry name" value="IG_LIKE"/>
    <property type="match status" value="4"/>
</dbReference>
<dbReference type="SUPFAM" id="SSF48726">
    <property type="entry name" value="Immunoglobulin"/>
    <property type="match status" value="4"/>
</dbReference>
<dbReference type="InterPro" id="IPR007110">
    <property type="entry name" value="Ig-like_dom"/>
</dbReference>
<feature type="domain" description="Ig-like" evidence="10">
    <location>
        <begin position="278"/>
        <end position="373"/>
    </location>
</feature>
<dbReference type="InterPro" id="IPR003961">
    <property type="entry name" value="FN3_dom"/>
</dbReference>
<dbReference type="Proteomes" id="UP000235965">
    <property type="component" value="Unassembled WGS sequence"/>
</dbReference>
<evidence type="ECO:0008006" key="14">
    <source>
        <dbReference type="Google" id="ProtNLM"/>
    </source>
</evidence>
<dbReference type="Pfam" id="PF07679">
    <property type="entry name" value="I-set"/>
    <property type="match status" value="3"/>
</dbReference>
<dbReference type="EMBL" id="NEVH01020940">
    <property type="protein sequence ID" value="PNF20485.1"/>
    <property type="molecule type" value="Genomic_DNA"/>
</dbReference>
<evidence type="ECO:0000256" key="5">
    <source>
        <dbReference type="ARBA" id="ARBA00022989"/>
    </source>
</evidence>
<dbReference type="CDD" id="cd00063">
    <property type="entry name" value="FN3"/>
    <property type="match status" value="2"/>
</dbReference>
<keyword evidence="7" id="KW-1015">Disulfide bond</keyword>
<dbReference type="SMART" id="SM00408">
    <property type="entry name" value="IGc2"/>
    <property type="match status" value="4"/>
</dbReference>
<evidence type="ECO:0000256" key="6">
    <source>
        <dbReference type="ARBA" id="ARBA00023136"/>
    </source>
</evidence>
<gene>
    <name evidence="12" type="ORF">B7P43_G06267</name>
</gene>
<feature type="domain" description="Ig-like" evidence="10">
    <location>
        <begin position="187"/>
        <end position="273"/>
    </location>
</feature>
<evidence type="ECO:0000259" key="11">
    <source>
        <dbReference type="PROSITE" id="PS50853"/>
    </source>
</evidence>
<evidence type="ECO:0000313" key="13">
    <source>
        <dbReference type="Proteomes" id="UP000235965"/>
    </source>
</evidence>
<evidence type="ECO:0000256" key="2">
    <source>
        <dbReference type="ARBA" id="ARBA00022692"/>
    </source>
</evidence>
<evidence type="ECO:0000313" key="12">
    <source>
        <dbReference type="EMBL" id="PNF20485.1"/>
    </source>
</evidence>
<dbReference type="PANTHER" id="PTHR10075:SF100">
    <property type="entry name" value="FASCICLIN-2"/>
    <property type="match status" value="1"/>
</dbReference>
<evidence type="ECO:0000256" key="7">
    <source>
        <dbReference type="ARBA" id="ARBA00023157"/>
    </source>
</evidence>
<dbReference type="GO" id="GO:0030424">
    <property type="term" value="C:axon"/>
    <property type="evidence" value="ECO:0007669"/>
    <property type="project" value="TreeGrafter"/>
</dbReference>
<feature type="domain" description="Fibronectin type-III" evidence="11">
    <location>
        <begin position="620"/>
        <end position="716"/>
    </location>
</feature>
<evidence type="ECO:0000256" key="1">
    <source>
        <dbReference type="ARBA" id="ARBA00004167"/>
    </source>
</evidence>
<feature type="region of interest" description="Disordered" evidence="9">
    <location>
        <begin position="1"/>
        <end position="30"/>
    </location>
</feature>
<dbReference type="AlphaFoldDB" id="A0A2J7PVX2"/>
<feature type="domain" description="Fibronectin type-III" evidence="11">
    <location>
        <begin position="491"/>
        <end position="594"/>
    </location>
</feature>
<reference evidence="12 13" key="1">
    <citation type="submission" date="2017-12" db="EMBL/GenBank/DDBJ databases">
        <title>Hemimetabolous genomes reveal molecular basis of termite eusociality.</title>
        <authorList>
            <person name="Harrison M.C."/>
            <person name="Jongepier E."/>
            <person name="Robertson H.M."/>
            <person name="Arning N."/>
            <person name="Bitard-Feildel T."/>
            <person name="Chao H."/>
            <person name="Childers C.P."/>
            <person name="Dinh H."/>
            <person name="Doddapaneni H."/>
            <person name="Dugan S."/>
            <person name="Gowin J."/>
            <person name="Greiner C."/>
            <person name="Han Y."/>
            <person name="Hu H."/>
            <person name="Hughes D.S.T."/>
            <person name="Huylmans A.-K."/>
            <person name="Kemena C."/>
            <person name="Kremer L.P.M."/>
            <person name="Lee S.L."/>
            <person name="Lopez-Ezquerra A."/>
            <person name="Mallet L."/>
            <person name="Monroy-Kuhn J.M."/>
            <person name="Moser A."/>
            <person name="Murali S.C."/>
            <person name="Muzny D.M."/>
            <person name="Otani S."/>
            <person name="Piulachs M.-D."/>
            <person name="Poelchau M."/>
            <person name="Qu J."/>
            <person name="Schaub F."/>
            <person name="Wada-Katsumata A."/>
            <person name="Worley K.C."/>
            <person name="Xie Q."/>
            <person name="Ylla G."/>
            <person name="Poulsen M."/>
            <person name="Gibbs R.A."/>
            <person name="Schal C."/>
            <person name="Richards S."/>
            <person name="Belles X."/>
            <person name="Korb J."/>
            <person name="Bornberg-Bauer E."/>
        </authorList>
    </citation>
    <scope>NUCLEOTIDE SEQUENCE [LARGE SCALE GENOMIC DNA]</scope>
    <source>
        <tissue evidence="12">Whole body</tissue>
    </source>
</reference>
<name>A0A2J7PVX2_9NEOP</name>
<dbReference type="SUPFAM" id="SSF49265">
    <property type="entry name" value="Fibronectin type III"/>
    <property type="match status" value="1"/>
</dbReference>
<dbReference type="OrthoDB" id="428111at2759"/>
<dbReference type="InterPro" id="IPR036116">
    <property type="entry name" value="FN3_sf"/>
</dbReference>
<dbReference type="InterPro" id="IPR003598">
    <property type="entry name" value="Ig_sub2"/>
</dbReference>
<keyword evidence="2" id="KW-0812">Transmembrane</keyword>
<dbReference type="InterPro" id="IPR036179">
    <property type="entry name" value="Ig-like_dom_sf"/>
</dbReference>
<feature type="domain" description="Ig-like" evidence="10">
    <location>
        <begin position="383"/>
        <end position="462"/>
    </location>
</feature>
<dbReference type="SMART" id="SM00409">
    <property type="entry name" value="IG"/>
    <property type="match status" value="4"/>
</dbReference>
<dbReference type="InterPro" id="IPR013098">
    <property type="entry name" value="Ig_I-set"/>
</dbReference>
<feature type="domain" description="Ig-like" evidence="10">
    <location>
        <begin position="93"/>
        <end position="179"/>
    </location>
</feature>
<keyword evidence="8" id="KW-0393">Immunoglobulin domain</keyword>
<dbReference type="Pfam" id="PF13927">
    <property type="entry name" value="Ig_3"/>
    <property type="match status" value="1"/>
</dbReference>
<dbReference type="GO" id="GO:0070593">
    <property type="term" value="P:dendrite self-avoidance"/>
    <property type="evidence" value="ECO:0007669"/>
    <property type="project" value="TreeGrafter"/>
</dbReference>
<keyword evidence="4" id="KW-0677">Repeat</keyword>
<proteinExistence type="predicted"/>
<dbReference type="FunFam" id="2.60.40.10:FF:000053">
    <property type="entry name" value="Roundabout guidance receptor 1"/>
    <property type="match status" value="1"/>
</dbReference>
<organism evidence="12 13">
    <name type="scientific">Cryptotermes secundus</name>
    <dbReference type="NCBI Taxonomy" id="105785"/>
    <lineage>
        <taxon>Eukaryota</taxon>
        <taxon>Metazoa</taxon>
        <taxon>Ecdysozoa</taxon>
        <taxon>Arthropoda</taxon>
        <taxon>Hexapoda</taxon>
        <taxon>Insecta</taxon>
        <taxon>Pterygota</taxon>
        <taxon>Neoptera</taxon>
        <taxon>Polyneoptera</taxon>
        <taxon>Dictyoptera</taxon>
        <taxon>Blattodea</taxon>
        <taxon>Blattoidea</taxon>
        <taxon>Termitoidae</taxon>
        <taxon>Kalotermitidae</taxon>
        <taxon>Cryptotermitinae</taxon>
        <taxon>Cryptotermes</taxon>
    </lineage>
</organism>
<keyword evidence="3" id="KW-0732">Signal</keyword>
<accession>A0A2J7PVX2</accession>
<dbReference type="GO" id="GO:0005886">
    <property type="term" value="C:plasma membrane"/>
    <property type="evidence" value="ECO:0007669"/>
    <property type="project" value="TreeGrafter"/>
</dbReference>
<dbReference type="FunFam" id="2.60.40.10:FF:001167">
    <property type="entry name" value="Roundabout 2, isoform B"/>
    <property type="match status" value="1"/>
</dbReference>
<dbReference type="Gene3D" id="2.60.40.10">
    <property type="entry name" value="Immunoglobulins"/>
    <property type="match status" value="6"/>
</dbReference>
<evidence type="ECO:0000256" key="8">
    <source>
        <dbReference type="ARBA" id="ARBA00023319"/>
    </source>
</evidence>
<dbReference type="GO" id="GO:0007156">
    <property type="term" value="P:homophilic cell adhesion via plasma membrane adhesion molecules"/>
    <property type="evidence" value="ECO:0007669"/>
    <property type="project" value="TreeGrafter"/>
</dbReference>
<evidence type="ECO:0000259" key="10">
    <source>
        <dbReference type="PROSITE" id="PS50835"/>
    </source>
</evidence>
<dbReference type="SMART" id="SM00060">
    <property type="entry name" value="FN3"/>
    <property type="match status" value="2"/>
</dbReference>
<comment type="subcellular location">
    <subcellularLocation>
        <location evidence="1">Membrane</location>
        <topology evidence="1">Single-pass membrane protein</topology>
    </subcellularLocation>
</comment>
<evidence type="ECO:0000256" key="3">
    <source>
        <dbReference type="ARBA" id="ARBA00022729"/>
    </source>
</evidence>
<dbReference type="Pfam" id="PF00041">
    <property type="entry name" value="fn3"/>
    <property type="match status" value="1"/>
</dbReference>
<dbReference type="PANTHER" id="PTHR10075">
    <property type="entry name" value="BASIGIN RELATED"/>
    <property type="match status" value="1"/>
</dbReference>
<dbReference type="PROSITE" id="PS50853">
    <property type="entry name" value="FN3"/>
    <property type="match status" value="2"/>
</dbReference>
<sequence>MVWLGSNYRENRDTGKEGEADHTPQARPVRKEVKVEAFRLNDPPSKEFYRLCMDQETEKAAKAQQNDCIAIDRSVDRLDNVKWYNIRRMLLRDDFRAEPKNTRVAQGETALLECGPPRGHPEPTVFWRKNGQTVDLDVTKRIRLVDGGNLAIQDARQSDDGRYQCVAKNTVGVRESAVALLKVHVKPFLIRGPQDAVTLVGGSVEFQCRVGGDPLPDILWRRTAGGGNMPLGRVHILEDRSLRVEDVILEDEGEYSCEADNAVGTVTASATLTVHSSPSMTTRPSDQIIELHRDAVFECGVAGNPRPSVFWCLEGNRSLLFPGARSDRFIASSTPEGSAILTLQSVTRNDSGTVVVCSAVNPAGSVTWRARLTVASPEDHPPPIITLGPTNQTLPVKSMAVLPCSAIGSPLPVITWYRDGAPVLPGPRINISDSGTLQINDLEKRDSGLYTCVASSRSGKATWSGALRLELPTNPNINFFRAPEPSTFPGPPSRPHIVNKTDSSITIYWTRNNKIGSSSLLGYQVELFGREPTTGHSSSGSGWVVAARRVQGPTYTQHHLAPGVSYTFLVRAENSHGLSPPSLLSEPVTMTASGLTWPGGESEEEMQLNEARASLLAGHVVELLDAQPLTPTSVKLVWEIFNSEYVEGFYIYSRPLDGARSPDAYNMLTVLHAGGASGFQVTGLAKYTRYEFFLIPFHKTVDGRPSNSRMARTLEGGKRN</sequence>
<keyword evidence="6" id="KW-0472">Membrane</keyword>
<dbReference type="STRING" id="105785.A0A2J7PVX2"/>
<dbReference type="FunFam" id="2.60.40.10:FF:000032">
    <property type="entry name" value="palladin isoform X1"/>
    <property type="match status" value="1"/>
</dbReference>
<dbReference type="FunCoup" id="A0A2J7PVX2">
    <property type="interactions" value="61"/>
</dbReference>
<evidence type="ECO:0000256" key="9">
    <source>
        <dbReference type="SAM" id="MobiDB-lite"/>
    </source>
</evidence>
<dbReference type="InParanoid" id="A0A2J7PVX2"/>
<keyword evidence="13" id="KW-1185">Reference proteome</keyword>
<feature type="compositionally biased region" description="Basic and acidic residues" evidence="9">
    <location>
        <begin position="9"/>
        <end position="30"/>
    </location>
</feature>
<dbReference type="FunFam" id="2.60.40.10:FF:000008">
    <property type="entry name" value="roundabout homolog 2 isoform X2"/>
    <property type="match status" value="1"/>
</dbReference>